<dbReference type="NCBIfam" id="NF000664">
    <property type="entry name" value="PRK00031.2-2"/>
    <property type="match status" value="1"/>
</dbReference>
<accession>A0A7M1AV57</accession>
<gene>
    <name evidence="3" type="primary">lolA</name>
    <name evidence="3" type="ORF">FJR03_05980</name>
</gene>
<dbReference type="PANTHER" id="PTHR35869">
    <property type="entry name" value="OUTER-MEMBRANE LIPOPROTEIN CARRIER PROTEIN"/>
    <property type="match status" value="1"/>
</dbReference>
<dbReference type="InterPro" id="IPR004564">
    <property type="entry name" value="OM_lipoprot_carrier_LolA-like"/>
</dbReference>
<evidence type="ECO:0000313" key="3">
    <source>
        <dbReference type="EMBL" id="QOP41314.1"/>
    </source>
</evidence>
<keyword evidence="3" id="KW-0449">Lipoprotein</keyword>
<dbReference type="InterPro" id="IPR029046">
    <property type="entry name" value="LolA/LolB/LppX"/>
</dbReference>
<dbReference type="EMBL" id="CP041165">
    <property type="protein sequence ID" value="QOP41314.1"/>
    <property type="molecule type" value="Genomic_DNA"/>
</dbReference>
<dbReference type="RefSeq" id="WP_193112629.1">
    <property type="nucleotide sequence ID" value="NZ_CP041165.1"/>
</dbReference>
<dbReference type="CDD" id="cd16325">
    <property type="entry name" value="LolA"/>
    <property type="match status" value="1"/>
</dbReference>
<keyword evidence="1 2" id="KW-0732">Signal</keyword>
<evidence type="ECO:0000256" key="1">
    <source>
        <dbReference type="ARBA" id="ARBA00022729"/>
    </source>
</evidence>
<dbReference type="Proteomes" id="UP000593910">
    <property type="component" value="Chromosome"/>
</dbReference>
<feature type="chain" id="PRO_5032355098" evidence="2">
    <location>
        <begin position="17"/>
        <end position="171"/>
    </location>
</feature>
<sequence>MKLNLLLVLLSSCAFANITELTSFQADFEQSITDEKNKKIVYKGDIQASQPHYALWKYDNPIEKTVYVLKNRVIMIEPDLEQAIIKTIDSNFDFFALIKSAKEIKKDTYTATFNNIKYTIYTKGIKIESIAYVDEFENEVTIMFKNQKVNEKVDLNIFNPYIPQGFDIIRD</sequence>
<proteinExistence type="predicted"/>
<dbReference type="AlphaFoldDB" id="A0A7M1AV57"/>
<protein>
    <submittedName>
        <fullName evidence="3">Outer membrane lipoprotein chaperone LolA</fullName>
    </submittedName>
</protein>
<dbReference type="SUPFAM" id="SSF89392">
    <property type="entry name" value="Prokaryotic lipoproteins and lipoprotein localization factors"/>
    <property type="match status" value="1"/>
</dbReference>
<evidence type="ECO:0000256" key="2">
    <source>
        <dbReference type="SAM" id="SignalP"/>
    </source>
</evidence>
<dbReference type="Gene3D" id="2.50.20.10">
    <property type="entry name" value="Lipoprotein localisation LolA/LolB/LppX"/>
    <property type="match status" value="1"/>
</dbReference>
<feature type="signal peptide" evidence="2">
    <location>
        <begin position="1"/>
        <end position="16"/>
    </location>
</feature>
<dbReference type="Pfam" id="PF03548">
    <property type="entry name" value="LolA"/>
    <property type="match status" value="1"/>
</dbReference>
<dbReference type="PANTHER" id="PTHR35869:SF1">
    <property type="entry name" value="OUTER-MEMBRANE LIPOPROTEIN CARRIER PROTEIN"/>
    <property type="match status" value="1"/>
</dbReference>
<evidence type="ECO:0000313" key="4">
    <source>
        <dbReference type="Proteomes" id="UP000593910"/>
    </source>
</evidence>
<reference evidence="3 4" key="1">
    <citation type="submission" date="2019-06" db="EMBL/GenBank/DDBJ databases">
        <title>Sulfurimonas gotlandica sp. nov., a chemoautotrophic and psychrotolerant epsilonproteobacterium isolated from a pelagic redoxcline, and an emended description of the genus Sulfurimonas.</title>
        <authorList>
            <person name="Wang S."/>
            <person name="Jiang L."/>
            <person name="Shao Z."/>
        </authorList>
    </citation>
    <scope>NUCLEOTIDE SEQUENCE [LARGE SCALE GENOMIC DNA]</scope>
    <source>
        <strain evidence="3 4">B2</strain>
    </source>
</reference>
<name>A0A7M1AV57_9BACT</name>
<dbReference type="NCBIfam" id="NF000663">
    <property type="entry name" value="PRK00031.2-1"/>
    <property type="match status" value="1"/>
</dbReference>
<organism evidence="3 4">
    <name type="scientific">Sulfurimonas marina</name>
    <dbReference type="NCBI Taxonomy" id="2590551"/>
    <lineage>
        <taxon>Bacteria</taxon>
        <taxon>Pseudomonadati</taxon>
        <taxon>Campylobacterota</taxon>
        <taxon>Epsilonproteobacteria</taxon>
        <taxon>Campylobacterales</taxon>
        <taxon>Sulfurimonadaceae</taxon>
        <taxon>Sulfurimonas</taxon>
    </lineage>
</organism>
<keyword evidence="4" id="KW-1185">Reference proteome</keyword>
<dbReference type="KEGG" id="smax:FJR03_05980"/>